<dbReference type="GeneID" id="136078408"/>
<name>A0ABM4BMF0_HYDVU</name>
<dbReference type="Pfam" id="PF00078">
    <property type="entry name" value="RVT_1"/>
    <property type="match status" value="1"/>
</dbReference>
<gene>
    <name evidence="3" type="primary">LOC136078408</name>
</gene>
<keyword evidence="2" id="KW-1185">Reference proteome</keyword>
<accession>A0ABM4BMF0</accession>
<dbReference type="PANTHER" id="PTHR33395">
    <property type="entry name" value="TRANSCRIPTASE, PUTATIVE-RELATED-RELATED"/>
    <property type="match status" value="1"/>
</dbReference>
<protein>
    <submittedName>
        <fullName evidence="3">Uncharacterized protein LOC136078408</fullName>
    </submittedName>
</protein>
<feature type="domain" description="Reverse transcriptase" evidence="1">
    <location>
        <begin position="345"/>
        <end position="444"/>
    </location>
</feature>
<dbReference type="PANTHER" id="PTHR33395:SF22">
    <property type="entry name" value="REVERSE TRANSCRIPTASE DOMAIN-CONTAINING PROTEIN"/>
    <property type="match status" value="1"/>
</dbReference>
<dbReference type="RefSeq" id="XP_065650252.1">
    <property type="nucleotide sequence ID" value="XM_065794180.1"/>
</dbReference>
<dbReference type="Proteomes" id="UP001652625">
    <property type="component" value="Chromosome 03"/>
</dbReference>
<organism evidence="2 3">
    <name type="scientific">Hydra vulgaris</name>
    <name type="common">Hydra</name>
    <name type="synonym">Hydra attenuata</name>
    <dbReference type="NCBI Taxonomy" id="6087"/>
    <lineage>
        <taxon>Eukaryota</taxon>
        <taxon>Metazoa</taxon>
        <taxon>Cnidaria</taxon>
        <taxon>Hydrozoa</taxon>
        <taxon>Hydroidolina</taxon>
        <taxon>Anthoathecata</taxon>
        <taxon>Aplanulata</taxon>
        <taxon>Hydridae</taxon>
        <taxon>Hydra</taxon>
    </lineage>
</organism>
<sequence length="445" mass="51027">MTPGKYTLSLCDNQNRKRIYLAGYKNLKSSKKRRKVLPGLSKESKDKYENFEGTMDDRRVDLELKVSKNGVAIFIKRDLVVNEVFDRHLREMLNSSNSEQLWCEIKIGNTIVFIGRVYRPPLSHINDINKTIMLAKQAVDRKAYSCMLLEAKKQLGNYLSATNWRLATLIRKYRKLRNKVPKACKRRVQVYEAQLASDKSNPKRVNAYSKTQQNVHASISADVLVSDAKGETLTVGIHLANRTNEHFKSVFVDDSKSSHLPIFERRHDREDLGNIIINFEATLAHLKGLKPNKSIGADNIIPKVLKERAAQMIYPLTLLYNKALSEGSTPTAWKQSHFTPLFKKGSRLNAANYRPVSTTSVPCKVMEKIISEKITKYLEKTRCILHNQHGFMSKKGCTSYSLESVDYITKPLSKINFVDIAFLKFVKAFDKVSHRRQLHKLKAFY</sequence>
<reference evidence="3" key="1">
    <citation type="submission" date="2025-08" db="UniProtKB">
        <authorList>
            <consortium name="RefSeq"/>
        </authorList>
    </citation>
    <scope>IDENTIFICATION</scope>
</reference>
<evidence type="ECO:0000313" key="3">
    <source>
        <dbReference type="RefSeq" id="XP_065650252.1"/>
    </source>
</evidence>
<evidence type="ECO:0000259" key="1">
    <source>
        <dbReference type="Pfam" id="PF00078"/>
    </source>
</evidence>
<evidence type="ECO:0000313" key="2">
    <source>
        <dbReference type="Proteomes" id="UP001652625"/>
    </source>
</evidence>
<proteinExistence type="predicted"/>
<dbReference type="InterPro" id="IPR000477">
    <property type="entry name" value="RT_dom"/>
</dbReference>